<dbReference type="Gene3D" id="3.30.1390.20">
    <property type="entry name" value="Ribosomal protein L30, ferredoxin-like fold domain"/>
    <property type="match status" value="1"/>
</dbReference>
<evidence type="ECO:0000256" key="1">
    <source>
        <dbReference type="ARBA" id="ARBA00007594"/>
    </source>
</evidence>
<dbReference type="InterPro" id="IPR016082">
    <property type="entry name" value="Ribosomal_uL30_ferredoxin-like"/>
</dbReference>
<dbReference type="CDD" id="cd01658">
    <property type="entry name" value="Ribosomal_L30"/>
    <property type="match status" value="1"/>
</dbReference>
<dbReference type="SUPFAM" id="SSF55129">
    <property type="entry name" value="Ribosomal protein L30p/L7e"/>
    <property type="match status" value="1"/>
</dbReference>
<keyword evidence="3" id="KW-0687">Ribonucleoprotein</keyword>
<dbReference type="PANTHER" id="PTHR15892:SF2">
    <property type="entry name" value="LARGE RIBOSOMAL SUBUNIT PROTEIN UL30M"/>
    <property type="match status" value="1"/>
</dbReference>
<dbReference type="HAMAP" id="MF_01371_B">
    <property type="entry name" value="Ribosomal_uL30_B"/>
    <property type="match status" value="1"/>
</dbReference>
<evidence type="ECO:0000313" key="5">
    <source>
        <dbReference type="EMBL" id="SVA81578.1"/>
    </source>
</evidence>
<accession>A0A381YX25</accession>
<reference evidence="5" key="1">
    <citation type="submission" date="2018-05" db="EMBL/GenBank/DDBJ databases">
        <authorList>
            <person name="Lanie J.A."/>
            <person name="Ng W.-L."/>
            <person name="Kazmierczak K.M."/>
            <person name="Andrzejewski T.M."/>
            <person name="Davidsen T.M."/>
            <person name="Wayne K.J."/>
            <person name="Tettelin H."/>
            <person name="Glass J.I."/>
            <person name="Rusch D."/>
            <person name="Podicherti R."/>
            <person name="Tsui H.-C.T."/>
            <person name="Winkler M.E."/>
        </authorList>
    </citation>
    <scope>NUCLEOTIDE SEQUENCE</scope>
</reference>
<feature type="domain" description="Large ribosomal subunit protein uL30-like ferredoxin-like fold" evidence="4">
    <location>
        <begin position="7"/>
        <end position="55"/>
    </location>
</feature>
<dbReference type="EMBL" id="UINC01019280">
    <property type="protein sequence ID" value="SVA81578.1"/>
    <property type="molecule type" value="Genomic_DNA"/>
</dbReference>
<evidence type="ECO:0000259" key="4">
    <source>
        <dbReference type="Pfam" id="PF00327"/>
    </source>
</evidence>
<dbReference type="PIRSF" id="PIRSF002211">
    <property type="entry name" value="Ribosomal_L30_bac-type"/>
    <property type="match status" value="1"/>
</dbReference>
<evidence type="ECO:0000256" key="3">
    <source>
        <dbReference type="ARBA" id="ARBA00023274"/>
    </source>
</evidence>
<keyword evidence="2" id="KW-0689">Ribosomal protein</keyword>
<dbReference type="GO" id="GO:0006412">
    <property type="term" value="P:translation"/>
    <property type="evidence" value="ECO:0007669"/>
    <property type="project" value="InterPro"/>
</dbReference>
<evidence type="ECO:0000256" key="2">
    <source>
        <dbReference type="ARBA" id="ARBA00022980"/>
    </source>
</evidence>
<organism evidence="5">
    <name type="scientific">marine metagenome</name>
    <dbReference type="NCBI Taxonomy" id="408172"/>
    <lineage>
        <taxon>unclassified sequences</taxon>
        <taxon>metagenomes</taxon>
        <taxon>ecological metagenomes</taxon>
    </lineage>
</organism>
<sequence>MEKKTLTITLTKSKYGRRPGHKQCLLGLGLRRLNQSVKVSDTPENRGMINKVAYLLRIEE</sequence>
<name>A0A381YX25_9ZZZZ</name>
<dbReference type="GO" id="GO:0003735">
    <property type="term" value="F:structural constituent of ribosome"/>
    <property type="evidence" value="ECO:0007669"/>
    <property type="project" value="InterPro"/>
</dbReference>
<dbReference type="InterPro" id="IPR036919">
    <property type="entry name" value="Ribo_uL30_ferredoxin-like_sf"/>
</dbReference>
<dbReference type="Pfam" id="PF00327">
    <property type="entry name" value="Ribosomal_L30"/>
    <property type="match status" value="1"/>
</dbReference>
<comment type="similarity">
    <text evidence="1">Belongs to the universal ribosomal protein uL30 family.</text>
</comment>
<dbReference type="NCBIfam" id="TIGR01308">
    <property type="entry name" value="rpmD_bact"/>
    <property type="match status" value="1"/>
</dbReference>
<dbReference type="AlphaFoldDB" id="A0A381YX25"/>
<proteinExistence type="inferred from homology"/>
<dbReference type="PANTHER" id="PTHR15892">
    <property type="entry name" value="MITOCHONDRIAL RIBOSOMAL PROTEIN L30"/>
    <property type="match status" value="1"/>
</dbReference>
<dbReference type="GO" id="GO:0022625">
    <property type="term" value="C:cytosolic large ribosomal subunit"/>
    <property type="evidence" value="ECO:0007669"/>
    <property type="project" value="TreeGrafter"/>
</dbReference>
<gene>
    <name evidence="5" type="ORF">METZ01_LOCUS134432</name>
</gene>
<dbReference type="InterPro" id="IPR005996">
    <property type="entry name" value="Ribosomal_uL30_bac-type"/>
</dbReference>
<protein>
    <recommendedName>
        <fullName evidence="4">Large ribosomal subunit protein uL30-like ferredoxin-like fold domain-containing protein</fullName>
    </recommendedName>
</protein>